<reference evidence="2" key="1">
    <citation type="submission" date="2018-10" db="EMBL/GenBank/DDBJ databases">
        <title>Hidden diversity of soil giant viruses.</title>
        <authorList>
            <person name="Schulz F."/>
            <person name="Alteio L."/>
            <person name="Goudeau D."/>
            <person name="Ryan E.M."/>
            <person name="Malmstrom R.R."/>
            <person name="Blanchard J."/>
            <person name="Woyke T."/>
        </authorList>
    </citation>
    <scope>NUCLEOTIDE SEQUENCE</scope>
    <source>
        <strain evidence="2">DSV1</strain>
    </source>
</reference>
<gene>
    <name evidence="2" type="ORF">Dasosvirus3_3</name>
</gene>
<evidence type="ECO:0000313" key="2">
    <source>
        <dbReference type="EMBL" id="AYV77444.1"/>
    </source>
</evidence>
<evidence type="ECO:0000256" key="1">
    <source>
        <dbReference type="SAM" id="Phobius"/>
    </source>
</evidence>
<dbReference type="EMBL" id="MK072044">
    <property type="protein sequence ID" value="AYV77444.1"/>
    <property type="molecule type" value="Genomic_DNA"/>
</dbReference>
<sequence length="86" mass="9970">MYQNYLIDFDQDYSNESDQNNCSIAINEEFNDVEFHLTVTFVLCVILIVGVSIYVIYDCLTDNCESSKKGFDEIIDSIGKFWNSIF</sequence>
<keyword evidence="1" id="KW-0812">Transmembrane</keyword>
<keyword evidence="1" id="KW-0472">Membrane</keyword>
<keyword evidence="1" id="KW-1133">Transmembrane helix</keyword>
<feature type="transmembrane region" description="Helical" evidence="1">
    <location>
        <begin position="35"/>
        <end position="57"/>
    </location>
</feature>
<accession>A0A3G4ZSZ9</accession>
<proteinExistence type="predicted"/>
<name>A0A3G4ZSZ9_9VIRU</name>
<protein>
    <submittedName>
        <fullName evidence="2">Uncharacterized protein</fullName>
    </submittedName>
</protein>
<organism evidence="2">
    <name type="scientific">Dasosvirus sp</name>
    <dbReference type="NCBI Taxonomy" id="2487764"/>
    <lineage>
        <taxon>Viruses</taxon>
        <taxon>Varidnaviria</taxon>
        <taxon>Bamfordvirae</taxon>
        <taxon>Nucleocytoviricota</taxon>
        <taxon>Megaviricetes</taxon>
        <taxon>Imitervirales</taxon>
        <taxon>Mimiviridae</taxon>
        <taxon>Klosneuvirinae</taxon>
    </lineage>
</organism>